<comment type="catalytic activity">
    <reaction evidence="5">
        <text>7-aminomethyl-7-carbaguanine + 2 NADP(+) = 7-cyano-7-carbaguanine + 2 NADPH + 3 H(+)</text>
        <dbReference type="Rhea" id="RHEA:13409"/>
        <dbReference type="ChEBI" id="CHEBI:15378"/>
        <dbReference type="ChEBI" id="CHEBI:45075"/>
        <dbReference type="ChEBI" id="CHEBI:57783"/>
        <dbReference type="ChEBI" id="CHEBI:58349"/>
        <dbReference type="ChEBI" id="CHEBI:58703"/>
        <dbReference type="EC" id="1.7.1.13"/>
    </reaction>
</comment>
<keyword evidence="3 5" id="KW-0521">NADP</keyword>
<evidence type="ECO:0000256" key="4">
    <source>
        <dbReference type="ARBA" id="ARBA00023002"/>
    </source>
</evidence>
<dbReference type="InterPro" id="IPR029500">
    <property type="entry name" value="QueF"/>
</dbReference>
<keyword evidence="2 5" id="KW-0671">Queuosine biosynthesis</keyword>
<dbReference type="EMBL" id="CP028901">
    <property type="protein sequence ID" value="AWB33550.1"/>
    <property type="molecule type" value="Genomic_DNA"/>
</dbReference>
<keyword evidence="1 5" id="KW-0963">Cytoplasm</keyword>
<feature type="binding site" evidence="5">
    <location>
        <begin position="92"/>
        <end position="94"/>
    </location>
    <ligand>
        <name>substrate</name>
    </ligand>
</feature>
<evidence type="ECO:0000313" key="8">
    <source>
        <dbReference type="EMBL" id="AWB33550.1"/>
    </source>
</evidence>
<dbReference type="Gene3D" id="3.30.1130.10">
    <property type="match status" value="2"/>
</dbReference>
<dbReference type="Pfam" id="PF14489">
    <property type="entry name" value="QueF"/>
    <property type="match status" value="1"/>
</dbReference>
<reference evidence="8 9" key="1">
    <citation type="submission" date="2018-04" db="EMBL/GenBank/DDBJ databases">
        <title>Bordetella sp. HZ20 isolated from seawater.</title>
        <authorList>
            <person name="Sun C."/>
        </authorList>
    </citation>
    <scope>NUCLEOTIDE SEQUENCE [LARGE SCALE GENOMIC DNA]</scope>
    <source>
        <strain evidence="8 9">HZ20</strain>
    </source>
</reference>
<dbReference type="HAMAP" id="MF_00817">
    <property type="entry name" value="QueF_type2"/>
    <property type="match status" value="1"/>
</dbReference>
<comment type="pathway">
    <text evidence="5">tRNA modification; tRNA-queuosine biosynthesis.</text>
</comment>
<evidence type="ECO:0000256" key="6">
    <source>
        <dbReference type="SAM" id="MobiDB-lite"/>
    </source>
</evidence>
<evidence type="ECO:0000256" key="1">
    <source>
        <dbReference type="ARBA" id="ARBA00022490"/>
    </source>
</evidence>
<keyword evidence="9" id="KW-1185">Reference proteome</keyword>
<dbReference type="AlphaFoldDB" id="A0A2R4XIB9"/>
<evidence type="ECO:0000256" key="5">
    <source>
        <dbReference type="HAMAP-Rule" id="MF_00817"/>
    </source>
</evidence>
<dbReference type="PANTHER" id="PTHR34354">
    <property type="entry name" value="NADPH-DEPENDENT 7-CYANO-7-DEAZAGUANINE REDUCTASE"/>
    <property type="match status" value="1"/>
</dbReference>
<dbReference type="GO" id="GO:0005737">
    <property type="term" value="C:cytoplasm"/>
    <property type="evidence" value="ECO:0007669"/>
    <property type="project" value="UniProtKB-SubCell"/>
</dbReference>
<dbReference type="Pfam" id="PF14819">
    <property type="entry name" value="QueF_N"/>
    <property type="match status" value="1"/>
</dbReference>
<dbReference type="KEGG" id="boz:DBV39_07330"/>
<dbReference type="GO" id="GO:0033739">
    <property type="term" value="F:preQ1 synthase activity"/>
    <property type="evidence" value="ECO:0007669"/>
    <property type="project" value="UniProtKB-UniRule"/>
</dbReference>
<dbReference type="InterPro" id="IPR016428">
    <property type="entry name" value="QueF_type2"/>
</dbReference>
<proteinExistence type="inferred from homology"/>
<dbReference type="InterPro" id="IPR029139">
    <property type="entry name" value="QueF_N"/>
</dbReference>
<dbReference type="PIRSF" id="PIRSF004750">
    <property type="entry name" value="Nitrile_oxidored_YqcD_prd"/>
    <property type="match status" value="1"/>
</dbReference>
<dbReference type="Proteomes" id="UP000244571">
    <property type="component" value="Chromosome"/>
</dbReference>
<dbReference type="UniPathway" id="UPA00392"/>
<comment type="similarity">
    <text evidence="5">Belongs to the GTP cyclohydrolase I family. QueF type 2 subfamily.</text>
</comment>
<dbReference type="InterPro" id="IPR043133">
    <property type="entry name" value="GTP-CH-I_C/QueF"/>
</dbReference>
<feature type="region of interest" description="Disordered" evidence="6">
    <location>
        <begin position="266"/>
        <end position="285"/>
    </location>
</feature>
<comment type="subunit">
    <text evidence="5">Homodimer.</text>
</comment>
<feature type="active site" description="Proton donor" evidence="5">
    <location>
        <position position="199"/>
    </location>
</feature>
<evidence type="ECO:0000256" key="2">
    <source>
        <dbReference type="ARBA" id="ARBA00022785"/>
    </source>
</evidence>
<dbReference type="GO" id="GO:0008616">
    <property type="term" value="P:tRNA queuosine(34) biosynthetic process"/>
    <property type="evidence" value="ECO:0007669"/>
    <property type="project" value="UniProtKB-UniRule"/>
</dbReference>
<feature type="active site" description="Thioimide intermediate" evidence="5">
    <location>
        <position position="192"/>
    </location>
</feature>
<feature type="binding site" evidence="5">
    <location>
        <begin position="260"/>
        <end position="261"/>
    </location>
    <ligand>
        <name>NADPH</name>
        <dbReference type="ChEBI" id="CHEBI:57783"/>
    </ligand>
</feature>
<protein>
    <recommendedName>
        <fullName evidence="5">NADPH-dependent 7-cyano-7-deazaguanine reductase</fullName>
        <ecNumber evidence="5">1.7.1.13</ecNumber>
    </recommendedName>
    <alternativeName>
        <fullName evidence="5">7-cyano-7-carbaguanine reductase</fullName>
    </alternativeName>
    <alternativeName>
        <fullName evidence="5">NADPH-dependent nitrile oxidoreductase</fullName>
    </alternativeName>
    <alternativeName>
        <fullName evidence="5">PreQ(0) reductase</fullName>
    </alternativeName>
</protein>
<dbReference type="InterPro" id="IPR050084">
    <property type="entry name" value="NADPH_dep_7-cyano-7-deazaG_red"/>
</dbReference>
<feature type="domain" description="NADPH-dependent 7-cyano-7-deazaguanine reductase N-terminal" evidence="7">
    <location>
        <begin position="21"/>
        <end position="135"/>
    </location>
</feature>
<sequence length="285" mass="32321">MSTHTLEIHHPTIALGKEVAYPTRYDPDLLLPISRSLGRALLAGLTQNPEAQIAFTGWDMWRGYELSWFDPRGLPKIGILKAWVPCTSTHIIESKSFKLYLNSLNNERMDDIESVKKRIKSDLSSRVGAEVKVQVVTPQEFASEVISEPLEGCLDDQAIEIGHYQPDPDLLACDPERIVSESVFSRLLKSNCPVTGQPDWASVHIEYEGAAIDHEALLRYIVSYRQHEGFHEQCVEQIFCDLMQRCQPQRLSVYARYTRRGGMDINPWRATQGLPEPVTSRSAQQ</sequence>
<dbReference type="OrthoDB" id="9789995at2"/>
<evidence type="ECO:0000259" key="7">
    <source>
        <dbReference type="Pfam" id="PF14819"/>
    </source>
</evidence>
<dbReference type="SUPFAM" id="SSF55620">
    <property type="entry name" value="Tetrahydrobiopterin biosynthesis enzymes-like"/>
    <property type="match status" value="1"/>
</dbReference>
<evidence type="ECO:0000256" key="3">
    <source>
        <dbReference type="ARBA" id="ARBA00022857"/>
    </source>
</evidence>
<dbReference type="RefSeq" id="WP_108620979.1">
    <property type="nucleotide sequence ID" value="NZ_CP028901.1"/>
</dbReference>
<dbReference type="EC" id="1.7.1.13" evidence="5"/>
<feature type="binding site" evidence="5">
    <location>
        <begin position="94"/>
        <end position="95"/>
    </location>
    <ligand>
        <name>NADPH</name>
        <dbReference type="ChEBI" id="CHEBI:57783"/>
    </ligand>
</feature>
<evidence type="ECO:0000313" key="9">
    <source>
        <dbReference type="Proteomes" id="UP000244571"/>
    </source>
</evidence>
<dbReference type="NCBIfam" id="TIGR03138">
    <property type="entry name" value="QueF"/>
    <property type="match status" value="1"/>
</dbReference>
<name>A0A2R4XIB9_9BURK</name>
<gene>
    <name evidence="5 8" type="primary">queF</name>
    <name evidence="8" type="ORF">DBV39_07330</name>
</gene>
<keyword evidence="4 5" id="KW-0560">Oxidoreductase</keyword>
<feature type="binding site" evidence="5">
    <location>
        <begin position="231"/>
        <end position="232"/>
    </location>
    <ligand>
        <name>substrate</name>
    </ligand>
</feature>
<dbReference type="PANTHER" id="PTHR34354:SF1">
    <property type="entry name" value="NADPH-DEPENDENT 7-CYANO-7-DEAZAGUANINE REDUCTASE"/>
    <property type="match status" value="1"/>
</dbReference>
<comment type="function">
    <text evidence="5">Catalyzes the NADPH-dependent reduction of 7-cyano-7-deazaguanine (preQ0) to 7-aminomethyl-7-deazaguanine (preQ1).</text>
</comment>
<organism evidence="8 9">
    <name type="scientific">Orrella marina</name>
    <dbReference type="NCBI Taxonomy" id="2163011"/>
    <lineage>
        <taxon>Bacteria</taxon>
        <taxon>Pseudomonadati</taxon>
        <taxon>Pseudomonadota</taxon>
        <taxon>Betaproteobacteria</taxon>
        <taxon>Burkholderiales</taxon>
        <taxon>Alcaligenaceae</taxon>
        <taxon>Orrella</taxon>
    </lineage>
</organism>
<comment type="subcellular location">
    <subcellularLocation>
        <location evidence="5">Cytoplasm</location>
    </subcellularLocation>
</comment>
<accession>A0A2R4XIB9</accession>